<name>A0A1H0CC74_9ACTN</name>
<dbReference type="PROSITE" id="PS50893">
    <property type="entry name" value="ABC_TRANSPORTER_2"/>
    <property type="match status" value="2"/>
</dbReference>
<keyword evidence="6 10" id="KW-0067">ATP-binding</keyword>
<dbReference type="Gene3D" id="3.40.50.300">
    <property type="entry name" value="P-loop containing nucleotide triphosphate hydrolases"/>
    <property type="match status" value="2"/>
</dbReference>
<dbReference type="InterPro" id="IPR003439">
    <property type="entry name" value="ABC_transporter-like_ATP-bd"/>
</dbReference>
<accession>A0A1H0CC74</accession>
<feature type="region of interest" description="Disordered" evidence="8">
    <location>
        <begin position="642"/>
        <end position="662"/>
    </location>
</feature>
<dbReference type="GO" id="GO:0016887">
    <property type="term" value="F:ATP hydrolysis activity"/>
    <property type="evidence" value="ECO:0007669"/>
    <property type="project" value="InterPro"/>
</dbReference>
<dbReference type="CDD" id="cd03257">
    <property type="entry name" value="ABC_NikE_OppD_transporters"/>
    <property type="match status" value="2"/>
</dbReference>
<dbReference type="GO" id="GO:0005524">
    <property type="term" value="F:ATP binding"/>
    <property type="evidence" value="ECO:0007669"/>
    <property type="project" value="UniProtKB-KW"/>
</dbReference>
<evidence type="ECO:0000256" key="2">
    <source>
        <dbReference type="ARBA" id="ARBA00005417"/>
    </source>
</evidence>
<dbReference type="InterPro" id="IPR050388">
    <property type="entry name" value="ABC_Ni/Peptide_Import"/>
</dbReference>
<dbReference type="SMART" id="SM00382">
    <property type="entry name" value="AAA"/>
    <property type="match status" value="2"/>
</dbReference>
<dbReference type="GO" id="GO:0005886">
    <property type="term" value="C:plasma membrane"/>
    <property type="evidence" value="ECO:0007669"/>
    <property type="project" value="UniProtKB-SubCell"/>
</dbReference>
<evidence type="ECO:0000259" key="9">
    <source>
        <dbReference type="PROSITE" id="PS50893"/>
    </source>
</evidence>
<comment type="similarity">
    <text evidence="2">Belongs to the ABC transporter superfamily.</text>
</comment>
<keyword evidence="3" id="KW-0813">Transport</keyword>
<keyword evidence="4" id="KW-1003">Cell membrane</keyword>
<dbReference type="InterPro" id="IPR013563">
    <property type="entry name" value="Oligopep_ABC_C"/>
</dbReference>
<dbReference type="STRING" id="310781.SAMN05216259_104499"/>
<feature type="domain" description="ABC transporter" evidence="9">
    <location>
        <begin position="386"/>
        <end position="631"/>
    </location>
</feature>
<evidence type="ECO:0000256" key="8">
    <source>
        <dbReference type="SAM" id="MobiDB-lite"/>
    </source>
</evidence>
<evidence type="ECO:0000313" key="11">
    <source>
        <dbReference type="Proteomes" id="UP000199341"/>
    </source>
</evidence>
<dbReference type="Pfam" id="PF08352">
    <property type="entry name" value="oligo_HPY"/>
    <property type="match status" value="2"/>
</dbReference>
<protein>
    <submittedName>
        <fullName evidence="10">Peptide/nickel transport system ATP-binding protein/peptide/nickel transport system ATP-binding protein</fullName>
    </submittedName>
</protein>
<evidence type="ECO:0000313" key="10">
    <source>
        <dbReference type="EMBL" id="SDN55462.1"/>
    </source>
</evidence>
<evidence type="ECO:0000256" key="7">
    <source>
        <dbReference type="ARBA" id="ARBA00023136"/>
    </source>
</evidence>
<evidence type="ECO:0000256" key="1">
    <source>
        <dbReference type="ARBA" id="ARBA00004202"/>
    </source>
</evidence>
<dbReference type="RefSeq" id="WP_093784240.1">
    <property type="nucleotide sequence ID" value="NZ_FNIE01000004.1"/>
</dbReference>
<dbReference type="InterPro" id="IPR003593">
    <property type="entry name" value="AAA+_ATPase"/>
</dbReference>
<evidence type="ECO:0000256" key="4">
    <source>
        <dbReference type="ARBA" id="ARBA00022475"/>
    </source>
</evidence>
<sequence length="715" mass="75864">MPPLLDVRNLTTHIRTGRGTVRAVQDVSFTLEAGETLGLVGESGCGKSMTGLSLLGLLPPGGTLVEGSSVRLDGRELVGLPDRELRTVRGNDIAMVFQDPMTSLDPTKTIGHQVAEPVLLHRGVSRAAARERAVEVLGLVGLPQPRRRLSDYPHQLSGGQRQRALIAMALANEPRVLIADEPTTALDVTIQAQILALLADLRARLGMAMILITHDMGVTAGNTDRVNVMYAGRIAESTGTDRLFSRMRHPYTQRLLASVPRLTQDPALLLPTIPGLPPDLADPPTGCRFADRCPYATARCRAEEPQLDGTAEHRFACWHPVDGPAPAEIGGKVADAVAGAATGGGEGAAATTGLAEGPAAAGTVVRPRAPEPAAAAAPLLEARGLVREYPLRGSWLPGRDRRVVHAVSDVSFTLARGETFGLVGESGCGKTTLGRLLVGLDRPDAGAVTLEGTDIGTLRGGELRRRRRDLQMVFQDPFSSLDPRMRVSAVLREPLRIQGIGTAREQRARVAELMAEVGLPERGLDLFPHEFSGGQRQRVGLARALALTPKVIVADEPVSALDVSVRAQVLNLMKRLQAAHGLSYVVISHDLAVVRHLADRIGVMYLGRLVEVGTAAEVHRRPAHPYTAGLLAAVPVPDPAQERAKRGAGIGGELPDPAAPPSGCRFRTRCPLAQERCAREEPALRSFGPGHTAACHFPLVAPAADSPSDVAAGRP</sequence>
<dbReference type="PANTHER" id="PTHR43297">
    <property type="entry name" value="OLIGOPEPTIDE TRANSPORT ATP-BINDING PROTEIN APPD"/>
    <property type="match status" value="1"/>
</dbReference>
<gene>
    <name evidence="10" type="ORF">SAMN05216259_104499</name>
</gene>
<organism evidence="10 11">
    <name type="scientific">Actinacidiphila guanduensis</name>
    <dbReference type="NCBI Taxonomy" id="310781"/>
    <lineage>
        <taxon>Bacteria</taxon>
        <taxon>Bacillati</taxon>
        <taxon>Actinomycetota</taxon>
        <taxon>Actinomycetes</taxon>
        <taxon>Kitasatosporales</taxon>
        <taxon>Streptomycetaceae</taxon>
        <taxon>Actinacidiphila</taxon>
    </lineage>
</organism>
<dbReference type="NCBIfam" id="TIGR01727">
    <property type="entry name" value="oligo_HPY"/>
    <property type="match status" value="2"/>
</dbReference>
<proteinExistence type="inferred from homology"/>
<dbReference type="AlphaFoldDB" id="A0A1H0CC74"/>
<keyword evidence="7" id="KW-0472">Membrane</keyword>
<dbReference type="Proteomes" id="UP000199341">
    <property type="component" value="Unassembled WGS sequence"/>
</dbReference>
<dbReference type="InterPro" id="IPR027417">
    <property type="entry name" value="P-loop_NTPase"/>
</dbReference>
<evidence type="ECO:0000256" key="3">
    <source>
        <dbReference type="ARBA" id="ARBA00022448"/>
    </source>
</evidence>
<dbReference type="InterPro" id="IPR017871">
    <property type="entry name" value="ABC_transporter-like_CS"/>
</dbReference>
<dbReference type="NCBIfam" id="NF008453">
    <property type="entry name" value="PRK11308.1"/>
    <property type="match status" value="2"/>
</dbReference>
<feature type="domain" description="ABC transporter" evidence="9">
    <location>
        <begin position="5"/>
        <end position="256"/>
    </location>
</feature>
<dbReference type="OrthoDB" id="4008250at2"/>
<dbReference type="GO" id="GO:0015833">
    <property type="term" value="P:peptide transport"/>
    <property type="evidence" value="ECO:0007669"/>
    <property type="project" value="InterPro"/>
</dbReference>
<dbReference type="EMBL" id="FNIE01000004">
    <property type="protein sequence ID" value="SDN55462.1"/>
    <property type="molecule type" value="Genomic_DNA"/>
</dbReference>
<keyword evidence="11" id="KW-1185">Reference proteome</keyword>
<comment type="subcellular location">
    <subcellularLocation>
        <location evidence="1">Cell membrane</location>
        <topology evidence="1">Peripheral membrane protein</topology>
    </subcellularLocation>
</comment>
<dbReference type="PANTHER" id="PTHR43297:SF2">
    <property type="entry name" value="DIPEPTIDE TRANSPORT ATP-BINDING PROTEIN DPPD"/>
    <property type="match status" value="1"/>
</dbReference>
<dbReference type="PROSITE" id="PS00211">
    <property type="entry name" value="ABC_TRANSPORTER_1"/>
    <property type="match status" value="2"/>
</dbReference>
<reference evidence="10 11" key="1">
    <citation type="submission" date="2016-10" db="EMBL/GenBank/DDBJ databases">
        <authorList>
            <person name="de Groot N.N."/>
        </authorList>
    </citation>
    <scope>NUCLEOTIDE SEQUENCE [LARGE SCALE GENOMIC DNA]</scope>
    <source>
        <strain evidence="10 11">CGMCC 4.2022</strain>
    </source>
</reference>
<evidence type="ECO:0000256" key="5">
    <source>
        <dbReference type="ARBA" id="ARBA00022741"/>
    </source>
</evidence>
<dbReference type="Pfam" id="PF00005">
    <property type="entry name" value="ABC_tran"/>
    <property type="match status" value="2"/>
</dbReference>
<dbReference type="NCBIfam" id="NF007739">
    <property type="entry name" value="PRK10419.1"/>
    <property type="match status" value="2"/>
</dbReference>
<dbReference type="SUPFAM" id="SSF52540">
    <property type="entry name" value="P-loop containing nucleoside triphosphate hydrolases"/>
    <property type="match status" value="2"/>
</dbReference>
<evidence type="ECO:0000256" key="6">
    <source>
        <dbReference type="ARBA" id="ARBA00022840"/>
    </source>
</evidence>
<keyword evidence="5" id="KW-0547">Nucleotide-binding</keyword>
<dbReference type="FunFam" id="3.40.50.300:FF:000016">
    <property type="entry name" value="Oligopeptide ABC transporter ATP-binding component"/>
    <property type="match status" value="2"/>
</dbReference>